<proteinExistence type="inferred from homology"/>
<dbReference type="GO" id="GO:0009289">
    <property type="term" value="C:pilus"/>
    <property type="evidence" value="ECO:0007669"/>
    <property type="project" value="InterPro"/>
</dbReference>
<dbReference type="AlphaFoldDB" id="A0A0N9NJJ7"/>
<protein>
    <submittedName>
        <fullName evidence="4">Fimbrial, major and minor subunit</fullName>
    </submittedName>
</protein>
<sequence>MNRVACLSGRGASFTPEGHLIHTDVLNKKEKSMKKMNVGVAALAFAGAVTSLGAMAATGVGAISHDIKFGGIIAESAPKWVWTLPQQTVRIDLKEGDAVTNGSNNEWDIMQNRQPYQFLEGYMQPTVSGLAMLGLNADVKYLQGGAEITPTYDANNNTILALAATGNKDTTPVTGTLNLTLQPVLLLAQGTSAGATTIDAKQLAGVGVTQADTNAVKAYANAKTKLATQQSAIGATTINYDTTTPAAATSLQDGTAVTIPMIGGYASTMTAGKLSFPSATAVSQWQSVITVQVQYK</sequence>
<organism evidence="4">
    <name type="scientific">Pectobacterium carotovorum</name>
    <name type="common">Erwinia carotovora</name>
    <dbReference type="NCBI Taxonomy" id="554"/>
    <lineage>
        <taxon>Bacteria</taxon>
        <taxon>Pseudomonadati</taxon>
        <taxon>Pseudomonadota</taxon>
        <taxon>Gammaproteobacteria</taxon>
        <taxon>Enterobacterales</taxon>
        <taxon>Pectobacteriaceae</taxon>
        <taxon>Pectobacterium</taxon>
    </lineage>
</organism>
<dbReference type="Pfam" id="PF02432">
    <property type="entry name" value="Fimbrial_K88"/>
    <property type="match status" value="1"/>
</dbReference>
<dbReference type="RefSeq" id="WP_181375443.1">
    <property type="nucleotide sequence ID" value="NZ_KT351733.1"/>
</dbReference>
<comment type="similarity">
    <text evidence="2">Belongs to the fimbrial K88 protein family.</text>
</comment>
<evidence type="ECO:0000313" key="4">
    <source>
        <dbReference type="EMBL" id="ALG88441.1"/>
    </source>
</evidence>
<dbReference type="EMBL" id="KT351733">
    <property type="protein sequence ID" value="ALG88441.1"/>
    <property type="molecule type" value="Genomic_DNA"/>
</dbReference>
<keyword evidence="1" id="KW-0732">Signal</keyword>
<keyword evidence="3" id="KW-0472">Membrane</keyword>
<name>A0A0N9NJJ7_PECCA</name>
<reference evidence="4" key="2">
    <citation type="submission" date="2015-07" db="EMBL/GenBank/DDBJ databases">
        <authorList>
            <person name="Welte C."/>
            <person name="de Graaf R."/>
            <person name="van den Bosch T.J.M."/>
            <person name="Op den Camp H."/>
            <person name="van Dam N."/>
            <person name="Jetten M."/>
        </authorList>
    </citation>
    <scope>NUCLEOTIDE SEQUENCE</scope>
    <source>
        <plasmid evidence="4">Drgb2</plasmid>
    </source>
</reference>
<evidence type="ECO:0000256" key="3">
    <source>
        <dbReference type="SAM" id="Phobius"/>
    </source>
</evidence>
<evidence type="ECO:0000256" key="2">
    <source>
        <dbReference type="ARBA" id="ARBA00049989"/>
    </source>
</evidence>
<geneLocation type="plasmid" evidence="4">
    <name>Drgb2</name>
</geneLocation>
<dbReference type="GO" id="GO:0007155">
    <property type="term" value="P:cell adhesion"/>
    <property type="evidence" value="ECO:0007669"/>
    <property type="project" value="InterPro"/>
</dbReference>
<feature type="transmembrane region" description="Helical" evidence="3">
    <location>
        <begin position="38"/>
        <end position="63"/>
    </location>
</feature>
<dbReference type="InterPro" id="IPR003467">
    <property type="entry name" value="Fimbrial_K88_FaeH"/>
</dbReference>
<keyword evidence="3" id="KW-0812">Transmembrane</keyword>
<keyword evidence="4" id="KW-0614">Plasmid</keyword>
<evidence type="ECO:0000256" key="1">
    <source>
        <dbReference type="ARBA" id="ARBA00022729"/>
    </source>
</evidence>
<keyword evidence="3" id="KW-1133">Transmembrane helix</keyword>
<reference evidence="4" key="1">
    <citation type="journal article" date="2015" name="Environ. Microbiol.">
        <title>Plasmids from the gut microbiome of cabbage root fly larvae encode SaxA that catalyses the conversion of the plant toxin 2-phenylethyl isothiocyanate.</title>
        <authorList>
            <person name="Welte C.U."/>
            <person name="de Graaf R.M."/>
            <person name="van den Bosch T.J."/>
            <person name="Op den Camp H.J."/>
            <person name="van Dam N.M."/>
            <person name="Jetten M.S."/>
        </authorList>
    </citation>
    <scope>NUCLEOTIDE SEQUENCE</scope>
    <source>
        <plasmid evidence="4">Drgb2</plasmid>
    </source>
</reference>
<accession>A0A0N9NJJ7</accession>